<evidence type="ECO:0000256" key="4">
    <source>
        <dbReference type="PROSITE-ProRule" id="PRU00325"/>
    </source>
</evidence>
<keyword evidence="1" id="KW-0479">Metal-binding</keyword>
<dbReference type="PANTHER" id="PTHR31973:SF195">
    <property type="entry name" value="MUDR FAMILY TRANSPOSASE"/>
    <property type="match status" value="1"/>
</dbReference>
<feature type="compositionally biased region" description="Polar residues" evidence="5">
    <location>
        <begin position="1460"/>
        <end position="1469"/>
    </location>
</feature>
<dbReference type="Pfam" id="PF03108">
    <property type="entry name" value="DBD_Tnp_Mut"/>
    <property type="match status" value="1"/>
</dbReference>
<sequence length="1752" mass="201249">MSRLLLFFGGELRIGDEFTATYIGGQNRPIIVDYDISLTMLKDRVMSALRINPTTNTVSLTCRLRSNGGYCATHVTDDEVCEFMLLEARNDPVIVYVETEQINFGDVAGPSTGVQTTNPWYDREVNSLDMQNNFQGQLSLSEQPNFMPNQFRPHRSAIERPIMVTQSNSTFQENLVSSSYVPQSGQNENIWLDRSMMDNDDVGSYETMDSCSTNSGDGCTEPEPNLYGSINNNSNDENIGIELIEDHARRNVGGVESMDADNNYKETIETSEQWDRNDECDPPAPNIFSSNEAGFPSEIYEGQIFHNKEDLQAAINGWSIAQNVEYINSTSNKSRLTILCSQHDNVHRPCSWRLHASRSKRLGGLWKVSSVGPPHSCTKPIMLVGHHNCTSKFICRHIMPIIKQQLDMKPKEVIARIESKFEMKISYMKAWDARRKAIESIFGSYEESYRSLIRFMEAIRLTQPGTVSNIEMVGGSRFKALFWAFGPSISGWQHCRPVLSLDGTFLLGKYRGTLHVAVGIDANGGLFPLAFAVVESESNESWVWFLKNLHDLVEVVKLCQNLCIISDKHPGLVRGCREIFPNAVHRHCLRHLRENYKKILRRKAIPDVEGLCINMYLAGTTDDIVNFTRMMNHIKNVKQEAYDWLIERDVSKWSLLFDNGFRYGIMTTNASECFNGVIKRARGLPIQGLVMSIYYNLVSLFVRRSTDVEKWLMSGESEFAPRTMATLHRTEREARRCPQPITINRGEFEVVDSSCRPNRVEIPSLQNCTCTCKRPQLYHVPCVHVIAVAGYRRWNHNQFVSQYFTLNSYRETYSGLFHVMPPKEVWPNFSEAQGIIPLLAPAFRRRAGRPRTNRFRNTMDEANSTSNKRSRQRRGGRRSRHADHGEESIQEMSIASIGASHRAHDPDQASPLVPSTHLRTAREWPVECPRLIYVLRNLGLHNIRHLQFIRLDHNLITALVERWCPLTNSFHFTVGEMTITLQDVQVILGLRIDGPALVGPNVVGVGRRWESWPECCDELLGTHPGRDTVYHAPGDEEDTATFRMGSAQVDSMLPLRWLRWTFYRDSYDDLGHGPFLQHVRAYILFMIGCFLLPDTSRSHVSLQWLPLLLNVESFARMSIGSAVLAHLYRELYHATRPTRTYIAGCVALLQVWSWERLYIGRPTLRVPQIHDFGGKPLACRWAEDRIRELPTGNTMIYRDEFDGLRISQVTMTPYTDEILGALPSQCLEGRDIWRARVPLISWKRTEWHLPDRVMRQFGGVQLTDIPSMEPNFRRIDGRGRADLDWTIQYRDYFEIWEERRAYIVPITPPEGTGNRELGTYLRWYRSWASIYLLQPQTDPPETFFPRSPGERLVADYYIRSTALLEPLVGGQGQNASSLQLAVDQVAELSARVQRSVYIDYTTFDTTIEERSQGRAEDARRSTSDAPSRSMRSRRRQNTEREPSRHSMHIPSSAYDMTGAGPSTQHYSTFPMQESGTHEIYYGTPSQHPTTHSFFPVSVPEWMSNVGLPSSPTQQDILLMGGVTPQQYPVAAQRPPELQEQEEDFIEEEQQLQRRRRRAPDRTTIVYMKGEGSTSSHDFVEAKVTRNEILDDISNVERKQWITEGTIRVRESLSYPTAEDLETRVLSNELFRCVIHTWDEDEDYLLWHLHDDTMKEKEYRESMSYPMDEYLEEKSRSNEIFRCCLHEWSWYEDDSLWDAYHEVIKTHYPMTRIGEIARQKDGSVVVNVENPITDVQHCILYKSLAGSSLLSRG</sequence>
<feature type="compositionally biased region" description="Basic residues" evidence="5">
    <location>
        <begin position="868"/>
        <end position="881"/>
    </location>
</feature>
<proteinExistence type="predicted"/>
<feature type="domain" description="SWIM-type" evidence="6">
    <location>
        <begin position="758"/>
        <end position="793"/>
    </location>
</feature>
<dbReference type="Pfam" id="PF10551">
    <property type="entry name" value="MULE"/>
    <property type="match status" value="1"/>
</dbReference>
<organism evidence="7 8">
    <name type="scientific">Dendrobium nobile</name>
    <name type="common">Orchid</name>
    <dbReference type="NCBI Taxonomy" id="94219"/>
    <lineage>
        <taxon>Eukaryota</taxon>
        <taxon>Viridiplantae</taxon>
        <taxon>Streptophyta</taxon>
        <taxon>Embryophyta</taxon>
        <taxon>Tracheophyta</taxon>
        <taxon>Spermatophyta</taxon>
        <taxon>Magnoliopsida</taxon>
        <taxon>Liliopsida</taxon>
        <taxon>Asparagales</taxon>
        <taxon>Orchidaceae</taxon>
        <taxon>Epidendroideae</taxon>
        <taxon>Malaxideae</taxon>
        <taxon>Dendrobiinae</taxon>
        <taxon>Dendrobium</taxon>
    </lineage>
</organism>
<evidence type="ECO:0000256" key="2">
    <source>
        <dbReference type="ARBA" id="ARBA00022771"/>
    </source>
</evidence>
<dbReference type="SMART" id="SM00575">
    <property type="entry name" value="ZnF_PMZ"/>
    <property type="match status" value="1"/>
</dbReference>
<keyword evidence="8" id="KW-1185">Reference proteome</keyword>
<dbReference type="Pfam" id="PF04434">
    <property type="entry name" value="SWIM"/>
    <property type="match status" value="1"/>
</dbReference>
<reference evidence="7" key="1">
    <citation type="journal article" date="2022" name="Front. Genet.">
        <title>Chromosome-Scale Assembly of the Dendrobium nobile Genome Provides Insights Into the Molecular Mechanism of the Biosynthesis of the Medicinal Active Ingredient of Dendrobium.</title>
        <authorList>
            <person name="Xu Q."/>
            <person name="Niu S.-C."/>
            <person name="Li K.-L."/>
            <person name="Zheng P.-J."/>
            <person name="Zhang X.-J."/>
            <person name="Jia Y."/>
            <person name="Liu Y."/>
            <person name="Niu Y.-X."/>
            <person name="Yu L.-H."/>
            <person name="Chen D.-F."/>
            <person name="Zhang G.-Q."/>
        </authorList>
    </citation>
    <scope>NUCLEOTIDE SEQUENCE</scope>
    <source>
        <tissue evidence="7">Leaf</tissue>
    </source>
</reference>
<evidence type="ECO:0000256" key="3">
    <source>
        <dbReference type="ARBA" id="ARBA00022833"/>
    </source>
</evidence>
<dbReference type="InterPro" id="IPR006564">
    <property type="entry name" value="Znf_PMZ"/>
</dbReference>
<keyword evidence="2 4" id="KW-0863">Zinc-finger</keyword>
<feature type="compositionally biased region" description="Basic and acidic residues" evidence="5">
    <location>
        <begin position="1409"/>
        <end position="1422"/>
    </location>
</feature>
<name>A0A8T3BFJ6_DENNO</name>
<dbReference type="PROSITE" id="PS50966">
    <property type="entry name" value="ZF_SWIM"/>
    <property type="match status" value="1"/>
</dbReference>
<feature type="region of interest" description="Disordered" evidence="5">
    <location>
        <begin position="1409"/>
        <end position="1469"/>
    </location>
</feature>
<keyword evidence="3" id="KW-0862">Zinc</keyword>
<dbReference type="Pfam" id="PF10536">
    <property type="entry name" value="PMD"/>
    <property type="match status" value="1"/>
</dbReference>
<dbReference type="EMBL" id="JAGYWB010000009">
    <property type="protein sequence ID" value="KAI0510761.1"/>
    <property type="molecule type" value="Genomic_DNA"/>
</dbReference>
<dbReference type="InterPro" id="IPR019557">
    <property type="entry name" value="AminoTfrase-like_pln_mobile"/>
</dbReference>
<dbReference type="PANTHER" id="PTHR31973">
    <property type="entry name" value="POLYPROTEIN, PUTATIVE-RELATED"/>
    <property type="match status" value="1"/>
</dbReference>
<dbReference type="Proteomes" id="UP000829196">
    <property type="component" value="Unassembled WGS sequence"/>
</dbReference>
<evidence type="ECO:0000259" key="6">
    <source>
        <dbReference type="PROSITE" id="PS50966"/>
    </source>
</evidence>
<dbReference type="InterPro" id="IPR007527">
    <property type="entry name" value="Znf_SWIM"/>
</dbReference>
<feature type="region of interest" description="Disordered" evidence="5">
    <location>
        <begin position="847"/>
        <end position="889"/>
    </location>
</feature>
<gene>
    <name evidence="7" type="ORF">KFK09_011370</name>
</gene>
<accession>A0A8T3BFJ6</accession>
<dbReference type="InterPro" id="IPR004332">
    <property type="entry name" value="Transposase_MuDR"/>
</dbReference>
<dbReference type="InterPro" id="IPR018289">
    <property type="entry name" value="MULE_transposase_dom"/>
</dbReference>
<evidence type="ECO:0000256" key="5">
    <source>
        <dbReference type="SAM" id="MobiDB-lite"/>
    </source>
</evidence>
<evidence type="ECO:0000313" key="8">
    <source>
        <dbReference type="Proteomes" id="UP000829196"/>
    </source>
</evidence>
<evidence type="ECO:0000256" key="1">
    <source>
        <dbReference type="ARBA" id="ARBA00022723"/>
    </source>
</evidence>
<protein>
    <recommendedName>
        <fullName evidence="6">SWIM-type domain-containing protein</fullName>
    </recommendedName>
</protein>
<comment type="caution">
    <text evidence="7">The sequence shown here is derived from an EMBL/GenBank/DDBJ whole genome shotgun (WGS) entry which is preliminary data.</text>
</comment>
<dbReference type="GO" id="GO:0008270">
    <property type="term" value="F:zinc ion binding"/>
    <property type="evidence" value="ECO:0007669"/>
    <property type="project" value="UniProtKB-KW"/>
</dbReference>
<evidence type="ECO:0000313" key="7">
    <source>
        <dbReference type="EMBL" id="KAI0510761.1"/>
    </source>
</evidence>